<dbReference type="GO" id="GO:0006782">
    <property type="term" value="P:protoporphyrinogen IX biosynthetic process"/>
    <property type="evidence" value="ECO:0007669"/>
    <property type="project" value="UniProtKB-UniPathway"/>
</dbReference>
<dbReference type="OrthoDB" id="1530at2759"/>
<sequence>MESIGFPKQRNILHSSYSHPLLRKWNSSNTNIDSTHLMYPIFLQEDDDGISEIESMPGVRRYGVNKLIMDLKVLVKRGLKSVLLFGVIDRLSKDKTGTHADSPENPVMRAIPILRKEFSSLVIACDVCLCPYTDHGHCGILDEVGRLKNNESIKRIAQIALAYASAGCHIVAPSDMMDGRIGAIKELLLIGGLGSRVSVLSYAVKFSSSFYGPFRDAAKSAPAFGDRKAYQLPPASAGLAARAAARDVEEGCDMLMVKPGLAYLDIIRQTKIAHPEYPLFVYQVSGEYAMLYHAAKAGCLDLKSALRETLTSFRRAGADCIISYYTPQVLEWIEGGLWNE</sequence>
<evidence type="ECO:0000256" key="4">
    <source>
        <dbReference type="ARBA" id="ARBA00012053"/>
    </source>
</evidence>
<dbReference type="GO" id="GO:0008270">
    <property type="term" value="F:zinc ion binding"/>
    <property type="evidence" value="ECO:0007669"/>
    <property type="project" value="TreeGrafter"/>
</dbReference>
<dbReference type="PROSITE" id="PS00169">
    <property type="entry name" value="D_ALA_DEHYDRATASE"/>
    <property type="match status" value="1"/>
</dbReference>
<feature type="active site" description="Schiff-base intermediate with substrate" evidence="14">
    <location>
        <position position="205"/>
    </location>
</feature>
<evidence type="ECO:0000256" key="12">
    <source>
        <dbReference type="ARBA" id="ARBA00025861"/>
    </source>
</evidence>
<evidence type="ECO:0000256" key="10">
    <source>
        <dbReference type="ARBA" id="ARBA00023244"/>
    </source>
</evidence>
<dbReference type="GO" id="GO:0004655">
    <property type="term" value="F:porphobilinogen synthase activity"/>
    <property type="evidence" value="ECO:0007669"/>
    <property type="project" value="UniProtKB-EC"/>
</dbReference>
<evidence type="ECO:0000256" key="17">
    <source>
        <dbReference type="RuleBase" id="RU004161"/>
    </source>
</evidence>
<evidence type="ECO:0000256" key="3">
    <source>
        <dbReference type="ARBA" id="ARBA00008055"/>
    </source>
</evidence>
<protein>
    <recommendedName>
        <fullName evidence="5 16">Delta-aminolevulinic acid dehydratase</fullName>
        <ecNumber evidence="4 16">4.2.1.24</ecNumber>
    </recommendedName>
</protein>
<dbReference type="SMR" id="A0A482X237"/>
<comment type="catalytic activity">
    <reaction evidence="13 16">
        <text>2 5-aminolevulinate = porphobilinogen + 2 H2O + H(+)</text>
        <dbReference type="Rhea" id="RHEA:24064"/>
        <dbReference type="ChEBI" id="CHEBI:15377"/>
        <dbReference type="ChEBI" id="CHEBI:15378"/>
        <dbReference type="ChEBI" id="CHEBI:58126"/>
        <dbReference type="ChEBI" id="CHEBI:356416"/>
        <dbReference type="EC" id="4.2.1.24"/>
    </reaction>
</comment>
<keyword evidence="6" id="KW-0479">Metal-binding</keyword>
<dbReference type="PRINTS" id="PR00144">
    <property type="entry name" value="DALDHYDRTASE"/>
</dbReference>
<dbReference type="Proteomes" id="UP000291343">
    <property type="component" value="Unassembled WGS sequence"/>
</dbReference>
<keyword evidence="8" id="KW-0350">Heme biosynthesis</keyword>
<dbReference type="FunFam" id="3.20.20.70:FF:000048">
    <property type="entry name" value="Delta-aminolevulinic acid dehydratase"/>
    <property type="match status" value="1"/>
</dbReference>
<dbReference type="Pfam" id="PF00490">
    <property type="entry name" value="ALAD"/>
    <property type="match status" value="1"/>
</dbReference>
<dbReference type="UniPathway" id="UPA00251">
    <property type="reaction ID" value="UER00318"/>
</dbReference>
<organism evidence="18 19">
    <name type="scientific">Laodelphax striatellus</name>
    <name type="common">Small brown planthopper</name>
    <name type="synonym">Delphax striatella</name>
    <dbReference type="NCBI Taxonomy" id="195883"/>
    <lineage>
        <taxon>Eukaryota</taxon>
        <taxon>Metazoa</taxon>
        <taxon>Ecdysozoa</taxon>
        <taxon>Arthropoda</taxon>
        <taxon>Hexapoda</taxon>
        <taxon>Insecta</taxon>
        <taxon>Pterygota</taxon>
        <taxon>Neoptera</taxon>
        <taxon>Paraneoptera</taxon>
        <taxon>Hemiptera</taxon>
        <taxon>Auchenorrhyncha</taxon>
        <taxon>Fulgoroidea</taxon>
        <taxon>Delphacidae</taxon>
        <taxon>Criomorphinae</taxon>
        <taxon>Laodelphax</taxon>
    </lineage>
</organism>
<dbReference type="EMBL" id="QKKF02019433">
    <property type="protein sequence ID" value="RZF39925.1"/>
    <property type="molecule type" value="Genomic_DNA"/>
</dbReference>
<dbReference type="SUPFAM" id="SSF51569">
    <property type="entry name" value="Aldolase"/>
    <property type="match status" value="1"/>
</dbReference>
<keyword evidence="7" id="KW-0862">Zinc</keyword>
<dbReference type="PANTHER" id="PTHR11458">
    <property type="entry name" value="DELTA-AMINOLEVULINIC ACID DEHYDRATASE"/>
    <property type="match status" value="1"/>
</dbReference>
<dbReference type="PIRSF" id="PIRSF001415">
    <property type="entry name" value="Porphbilin_synth"/>
    <property type="match status" value="1"/>
</dbReference>
<evidence type="ECO:0000256" key="14">
    <source>
        <dbReference type="PIRSR" id="PIRSR001415-1"/>
    </source>
</evidence>
<feature type="binding site" evidence="15">
    <location>
        <position position="215"/>
    </location>
    <ligand>
        <name>5-aminolevulinate</name>
        <dbReference type="ChEBI" id="CHEBI:356416"/>
        <label>1</label>
    </ligand>
</feature>
<evidence type="ECO:0000256" key="7">
    <source>
        <dbReference type="ARBA" id="ARBA00022833"/>
    </source>
</evidence>
<keyword evidence="9 16" id="KW-0456">Lyase</keyword>
<dbReference type="SMART" id="SM01004">
    <property type="entry name" value="ALAD"/>
    <property type="match status" value="1"/>
</dbReference>
<dbReference type="InterPro" id="IPR013785">
    <property type="entry name" value="Aldolase_TIM"/>
</dbReference>
<feature type="binding site" evidence="15">
    <location>
        <position position="285"/>
    </location>
    <ligand>
        <name>5-aminolevulinate</name>
        <dbReference type="ChEBI" id="CHEBI:356416"/>
        <label>2</label>
    </ligand>
</feature>
<comment type="similarity">
    <text evidence="3 17">Belongs to the ALAD family.</text>
</comment>
<gene>
    <name evidence="18" type="ORF">LSTR_LSTR002328</name>
</gene>
<feature type="active site" description="Schiff-base intermediate with substrate" evidence="14">
    <location>
        <position position="258"/>
    </location>
</feature>
<accession>A0A482X237</accession>
<feature type="binding site" evidence="15">
    <location>
        <position position="227"/>
    </location>
    <ligand>
        <name>5-aminolevulinate</name>
        <dbReference type="ChEBI" id="CHEBI:356416"/>
        <label>1</label>
    </ligand>
</feature>
<reference evidence="18 19" key="1">
    <citation type="journal article" date="2017" name="Gigascience">
        <title>Genome sequence of the small brown planthopper, Laodelphax striatellus.</title>
        <authorList>
            <person name="Zhu J."/>
            <person name="Jiang F."/>
            <person name="Wang X."/>
            <person name="Yang P."/>
            <person name="Bao Y."/>
            <person name="Zhao W."/>
            <person name="Wang W."/>
            <person name="Lu H."/>
            <person name="Wang Q."/>
            <person name="Cui N."/>
            <person name="Li J."/>
            <person name="Chen X."/>
            <person name="Luo L."/>
            <person name="Yu J."/>
            <person name="Kang L."/>
            <person name="Cui F."/>
        </authorList>
    </citation>
    <scope>NUCLEOTIDE SEQUENCE [LARGE SCALE GENOMIC DNA]</scope>
    <source>
        <strain evidence="18">Lst14</strain>
    </source>
</reference>
<dbReference type="STRING" id="195883.A0A482X237"/>
<dbReference type="PANTHER" id="PTHR11458:SF0">
    <property type="entry name" value="DELTA-AMINOLEVULINIC ACID DEHYDRATASE"/>
    <property type="match status" value="1"/>
</dbReference>
<dbReference type="NCBIfam" id="NF006762">
    <property type="entry name" value="PRK09283.1"/>
    <property type="match status" value="1"/>
</dbReference>
<proteinExistence type="inferred from homology"/>
<comment type="function">
    <text evidence="11">Catalyzes an early step in the biosynthesis of tetrapyrroles. Binds two molecules of 5-aminolevulinate per subunit, each at a distinct site, and catalyzes their condensation to form porphobilinogen.</text>
</comment>
<evidence type="ECO:0000256" key="5">
    <source>
        <dbReference type="ARBA" id="ARBA00020771"/>
    </source>
</evidence>
<dbReference type="EC" id="4.2.1.24" evidence="4 16"/>
<comment type="cofactor">
    <cofactor evidence="1">
        <name>Zn(2+)</name>
        <dbReference type="ChEBI" id="CHEBI:29105"/>
    </cofactor>
</comment>
<evidence type="ECO:0000256" key="13">
    <source>
        <dbReference type="ARBA" id="ARBA00047651"/>
    </source>
</evidence>
<comment type="pathway">
    <text evidence="2">Porphyrin-containing compound metabolism; protoporphyrin-IX biosynthesis; coproporphyrinogen-III from 5-aminolevulinate: step 1/4.</text>
</comment>
<dbReference type="FunCoup" id="A0A482X237">
    <property type="interactions" value="865"/>
</dbReference>
<evidence type="ECO:0000256" key="11">
    <source>
        <dbReference type="ARBA" id="ARBA00025628"/>
    </source>
</evidence>
<name>A0A482X237_LAOST</name>
<dbReference type="GO" id="GO:0005829">
    <property type="term" value="C:cytosol"/>
    <property type="evidence" value="ECO:0007669"/>
    <property type="project" value="TreeGrafter"/>
</dbReference>
<evidence type="ECO:0000256" key="8">
    <source>
        <dbReference type="ARBA" id="ARBA00023133"/>
    </source>
</evidence>
<dbReference type="AlphaFoldDB" id="A0A482X237"/>
<dbReference type="InterPro" id="IPR001731">
    <property type="entry name" value="ALAD"/>
</dbReference>
<dbReference type="InterPro" id="IPR030656">
    <property type="entry name" value="ALAD_AS"/>
</dbReference>
<evidence type="ECO:0000256" key="9">
    <source>
        <dbReference type="ARBA" id="ARBA00023239"/>
    </source>
</evidence>
<evidence type="ECO:0000256" key="16">
    <source>
        <dbReference type="RuleBase" id="RU000515"/>
    </source>
</evidence>
<dbReference type="InParanoid" id="A0A482X237"/>
<dbReference type="Gene3D" id="3.20.20.70">
    <property type="entry name" value="Aldolase class I"/>
    <property type="match status" value="1"/>
</dbReference>
<evidence type="ECO:0000313" key="19">
    <source>
        <dbReference type="Proteomes" id="UP000291343"/>
    </source>
</evidence>
<evidence type="ECO:0000256" key="2">
    <source>
        <dbReference type="ARBA" id="ARBA00004694"/>
    </source>
</evidence>
<evidence type="ECO:0000256" key="15">
    <source>
        <dbReference type="PIRSR" id="PIRSR001415-2"/>
    </source>
</evidence>
<keyword evidence="10 16" id="KW-0627">Porphyrin biosynthesis</keyword>
<evidence type="ECO:0000256" key="1">
    <source>
        <dbReference type="ARBA" id="ARBA00001947"/>
    </source>
</evidence>
<evidence type="ECO:0000313" key="18">
    <source>
        <dbReference type="EMBL" id="RZF39925.1"/>
    </source>
</evidence>
<comment type="caution">
    <text evidence="18">The sequence shown here is derived from an EMBL/GenBank/DDBJ whole genome shotgun (WGS) entry which is preliminary data.</text>
</comment>
<feature type="binding site" evidence="15">
    <location>
        <position position="324"/>
    </location>
    <ligand>
        <name>5-aminolevulinate</name>
        <dbReference type="ChEBI" id="CHEBI:356416"/>
        <label>2</label>
    </ligand>
</feature>
<comment type="subunit">
    <text evidence="12">Homooctamer; active form. Homohexamer; low activity form.</text>
</comment>
<keyword evidence="19" id="KW-1185">Reference proteome</keyword>
<evidence type="ECO:0000256" key="6">
    <source>
        <dbReference type="ARBA" id="ARBA00022723"/>
    </source>
</evidence>